<protein>
    <recommendedName>
        <fullName evidence="2">Phosphatidic acid phosphatase type 2/haloperoxidase domain-containing protein</fullName>
    </recommendedName>
</protein>
<name>A0A2K9HJY1_9LACO</name>
<sequence length="210" mass="24015">MIYLVIFFILELMVITNNSFITNFDSSIQTILQGMVSSGFTSIFKTVTFLGSPLMDLIYLLLIAFLFLKNNYKQTALWIIYLLISGNIISFLIKITVHRQRPLNAILPASGYSFPSGHVFGTTLLILTIIFLVLPHLHNKNWRIGISVIAILWLILVAFSRVYLRGHFPSDVLGSALLAGTWWEFSELLYLRYHATIINLFKFHLGNQKE</sequence>
<feature type="transmembrane region" description="Helical" evidence="1">
    <location>
        <begin position="43"/>
        <end position="68"/>
    </location>
</feature>
<gene>
    <name evidence="3" type="ORF">LA20249_10820</name>
</gene>
<evidence type="ECO:0000313" key="3">
    <source>
        <dbReference type="EMBL" id="AUI72844.1"/>
    </source>
</evidence>
<evidence type="ECO:0000259" key="2">
    <source>
        <dbReference type="SMART" id="SM00014"/>
    </source>
</evidence>
<keyword evidence="1" id="KW-1133">Transmembrane helix</keyword>
<dbReference type="PANTHER" id="PTHR14969:SF13">
    <property type="entry name" value="AT30094P"/>
    <property type="match status" value="1"/>
</dbReference>
<feature type="domain" description="Phosphatidic acid phosphatase type 2/haloperoxidase" evidence="2">
    <location>
        <begin position="75"/>
        <end position="187"/>
    </location>
</feature>
<dbReference type="STRING" id="1423720.FC67_GL001160"/>
<dbReference type="Proteomes" id="UP000234653">
    <property type="component" value="Chromosome"/>
</dbReference>
<keyword evidence="1" id="KW-0812">Transmembrane</keyword>
<reference evidence="3 4" key="1">
    <citation type="submission" date="2016-12" db="EMBL/GenBank/DDBJ databases">
        <title>The whole genome sequencing and assembly of Lactobacillus alimentarius DSM 20249T strain.</title>
        <authorList>
            <person name="Lee Y.-J."/>
            <person name="Yi H."/>
            <person name="Bahn Y.-S."/>
            <person name="Kim J.F."/>
            <person name="Lee D.-W."/>
        </authorList>
    </citation>
    <scope>NUCLEOTIDE SEQUENCE [LARGE SCALE GENOMIC DNA]</scope>
    <source>
        <strain evidence="3 4">DSM 20249</strain>
    </source>
</reference>
<accession>A0A2K9HJY1</accession>
<dbReference type="Gene3D" id="1.20.144.10">
    <property type="entry name" value="Phosphatidic acid phosphatase type 2/haloperoxidase"/>
    <property type="match status" value="1"/>
</dbReference>
<dbReference type="AlphaFoldDB" id="A0A2K9HJY1"/>
<keyword evidence="1" id="KW-0472">Membrane</keyword>
<dbReference type="SMART" id="SM00014">
    <property type="entry name" value="acidPPc"/>
    <property type="match status" value="1"/>
</dbReference>
<dbReference type="InterPro" id="IPR036938">
    <property type="entry name" value="PAP2/HPO_sf"/>
</dbReference>
<dbReference type="Pfam" id="PF01569">
    <property type="entry name" value="PAP2"/>
    <property type="match status" value="1"/>
</dbReference>
<evidence type="ECO:0000256" key="1">
    <source>
        <dbReference type="SAM" id="Phobius"/>
    </source>
</evidence>
<feature type="transmembrane region" description="Helical" evidence="1">
    <location>
        <begin position="75"/>
        <end position="97"/>
    </location>
</feature>
<feature type="transmembrane region" description="Helical" evidence="1">
    <location>
        <begin position="144"/>
        <end position="164"/>
    </location>
</feature>
<dbReference type="InterPro" id="IPR000326">
    <property type="entry name" value="PAP2/HPO"/>
</dbReference>
<proteinExistence type="predicted"/>
<dbReference type="SUPFAM" id="SSF48317">
    <property type="entry name" value="Acid phosphatase/Vanadium-dependent haloperoxidase"/>
    <property type="match status" value="1"/>
</dbReference>
<dbReference type="KEGG" id="lali:LA20249_10820"/>
<dbReference type="CDD" id="cd03392">
    <property type="entry name" value="PAP2_like_2"/>
    <property type="match status" value="1"/>
</dbReference>
<keyword evidence="4" id="KW-1185">Reference proteome</keyword>
<dbReference type="EMBL" id="CP018867">
    <property type="protein sequence ID" value="AUI72844.1"/>
    <property type="molecule type" value="Genomic_DNA"/>
</dbReference>
<organism evidence="3 4">
    <name type="scientific">Companilactobacillus alimentarius DSM 20249</name>
    <dbReference type="NCBI Taxonomy" id="1423720"/>
    <lineage>
        <taxon>Bacteria</taxon>
        <taxon>Bacillati</taxon>
        <taxon>Bacillota</taxon>
        <taxon>Bacilli</taxon>
        <taxon>Lactobacillales</taxon>
        <taxon>Lactobacillaceae</taxon>
        <taxon>Companilactobacillus</taxon>
    </lineage>
</organism>
<feature type="transmembrane region" description="Helical" evidence="1">
    <location>
        <begin position="117"/>
        <end position="137"/>
    </location>
</feature>
<evidence type="ECO:0000313" key="4">
    <source>
        <dbReference type="Proteomes" id="UP000234653"/>
    </source>
</evidence>
<dbReference type="PANTHER" id="PTHR14969">
    <property type="entry name" value="SPHINGOSINE-1-PHOSPHATE PHOSPHOHYDROLASE"/>
    <property type="match status" value="1"/>
</dbReference>